<gene>
    <name evidence="1" type="ORF">M9Y10_024660</name>
</gene>
<dbReference type="EMBL" id="JAPFFF010000034">
    <property type="protein sequence ID" value="KAK8843601.1"/>
    <property type="molecule type" value="Genomic_DNA"/>
</dbReference>
<protein>
    <submittedName>
        <fullName evidence="1">Uncharacterized protein</fullName>
    </submittedName>
</protein>
<proteinExistence type="predicted"/>
<name>A0ABR2HBY7_9EUKA</name>
<evidence type="ECO:0000313" key="1">
    <source>
        <dbReference type="EMBL" id="KAK8843601.1"/>
    </source>
</evidence>
<organism evidence="1 2">
    <name type="scientific">Tritrichomonas musculus</name>
    <dbReference type="NCBI Taxonomy" id="1915356"/>
    <lineage>
        <taxon>Eukaryota</taxon>
        <taxon>Metamonada</taxon>
        <taxon>Parabasalia</taxon>
        <taxon>Tritrichomonadida</taxon>
        <taxon>Tritrichomonadidae</taxon>
        <taxon>Tritrichomonas</taxon>
    </lineage>
</organism>
<evidence type="ECO:0000313" key="2">
    <source>
        <dbReference type="Proteomes" id="UP001470230"/>
    </source>
</evidence>
<dbReference type="Proteomes" id="UP001470230">
    <property type="component" value="Unassembled WGS sequence"/>
</dbReference>
<comment type="caution">
    <text evidence="1">The sequence shown here is derived from an EMBL/GenBank/DDBJ whole genome shotgun (WGS) entry which is preliminary data.</text>
</comment>
<sequence length="86" mass="9954">MDTKKQRIMRKKILKCDLKEPFSHQNLQNKMKEFQELGICGDFGVNTVEKVKDANIDIIDKQDLAAVAILFELLRFNLKDMLKSGI</sequence>
<accession>A0ABR2HBY7</accession>
<keyword evidence="2" id="KW-1185">Reference proteome</keyword>
<reference evidence="1 2" key="1">
    <citation type="submission" date="2024-04" db="EMBL/GenBank/DDBJ databases">
        <title>Tritrichomonas musculus Genome.</title>
        <authorList>
            <person name="Alves-Ferreira E."/>
            <person name="Grigg M."/>
            <person name="Lorenzi H."/>
            <person name="Galac M."/>
        </authorList>
    </citation>
    <scope>NUCLEOTIDE SEQUENCE [LARGE SCALE GENOMIC DNA]</scope>
    <source>
        <strain evidence="1 2">EAF2021</strain>
    </source>
</reference>